<evidence type="ECO:0000313" key="6">
    <source>
        <dbReference type="Proteomes" id="UP000192634"/>
    </source>
</evidence>
<evidence type="ECO:0000313" key="3">
    <source>
        <dbReference type="EMBL" id="QOK22704.1"/>
    </source>
</evidence>
<dbReference type="EMBL" id="CP062789">
    <property type="protein sequence ID" value="QOK22704.1"/>
    <property type="molecule type" value="Genomic_DNA"/>
</dbReference>
<dbReference type="RefSeq" id="WP_072625870.1">
    <property type="nucleotide sequence ID" value="NZ_CBDRLL010000001.1"/>
</dbReference>
<dbReference type="Proteomes" id="UP000182938">
    <property type="component" value="Chromosome"/>
</dbReference>
<dbReference type="Proteomes" id="UP000192634">
    <property type="component" value="Unassembled WGS sequence"/>
</dbReference>
<protein>
    <submittedName>
        <fullName evidence="3">DUF998 domain-containing protein</fullName>
    </submittedName>
    <submittedName>
        <fullName evidence="4">Hypothetical membrane protein</fullName>
    </submittedName>
</protein>
<name>A0A1L3MKK0_9MICO</name>
<sequence>MTRRRLGGLLLLLAALYFAGEAWALAGWQGRPYDLTVDAISALGVPFEMPDGAVSTRHAAMNVTFIGSGLRALLAGWALAPFVPRWRWLVLPLVAVYALGLVLVGLSPAGETVHGAGALLAIGGGFVLLAALTGALWRHRALAVWTVVCTVVCGLGWVLALTNAVGFGTAERTAVYAVVVWQVGAGLALLLARGRD</sequence>
<dbReference type="InterPro" id="IPR009339">
    <property type="entry name" value="DUF998"/>
</dbReference>
<keyword evidence="1" id="KW-0472">Membrane</keyword>
<evidence type="ECO:0000256" key="1">
    <source>
        <dbReference type="SAM" id="Phobius"/>
    </source>
</evidence>
<feature type="transmembrane region" description="Helical" evidence="1">
    <location>
        <begin position="59"/>
        <end position="79"/>
    </location>
</feature>
<dbReference type="Proteomes" id="UP000593998">
    <property type="component" value="Chromosome"/>
</dbReference>
<dbReference type="OrthoDB" id="2294590at2"/>
<feature type="transmembrane region" description="Helical" evidence="1">
    <location>
        <begin position="118"/>
        <end position="137"/>
    </location>
</feature>
<accession>A0A1W1YJ66</accession>
<feature type="transmembrane region" description="Helical" evidence="1">
    <location>
        <begin position="173"/>
        <end position="192"/>
    </location>
</feature>
<reference evidence="3 7" key="3">
    <citation type="submission" date="2020-10" db="EMBL/GenBank/DDBJ databases">
        <title>Janibacter indicus TT2 genome sequence.</title>
        <authorList>
            <person name="Lee K."/>
            <person name="Ganzorig M."/>
        </authorList>
    </citation>
    <scope>NUCLEOTIDE SEQUENCE [LARGE SCALE GENOMIC DNA]</scope>
    <source>
        <strain evidence="3 7">TT2</strain>
    </source>
</reference>
<reference evidence="4 6" key="2">
    <citation type="submission" date="2017-04" db="EMBL/GenBank/DDBJ databases">
        <authorList>
            <person name="Afonso C.L."/>
            <person name="Miller P.J."/>
            <person name="Scott M.A."/>
            <person name="Spackman E."/>
            <person name="Goraichik I."/>
            <person name="Dimitrov K.M."/>
            <person name="Suarez D.L."/>
            <person name="Swayne D.E."/>
        </authorList>
    </citation>
    <scope>NUCLEOTIDE SEQUENCE [LARGE SCALE GENOMIC DNA]</scope>
    <source>
        <strain evidence="4 6">CGMCC 1.12511</strain>
    </source>
</reference>
<evidence type="ECO:0000313" key="7">
    <source>
        <dbReference type="Proteomes" id="UP000593998"/>
    </source>
</evidence>
<proteinExistence type="predicted"/>
<dbReference type="EMBL" id="FWXN01000002">
    <property type="protein sequence ID" value="SMC35841.1"/>
    <property type="molecule type" value="Genomic_DNA"/>
</dbReference>
<dbReference type="AlphaFoldDB" id="A0A1L3MKK0"/>
<feature type="transmembrane region" description="Helical" evidence="1">
    <location>
        <begin position="144"/>
        <end position="167"/>
    </location>
</feature>
<evidence type="ECO:0000313" key="2">
    <source>
        <dbReference type="EMBL" id="APH02734.1"/>
    </source>
</evidence>
<dbReference type="EMBL" id="CP013290">
    <property type="protein sequence ID" value="APH02734.1"/>
    <property type="molecule type" value="Genomic_DNA"/>
</dbReference>
<organism evidence="2 5">
    <name type="scientific">Janibacter indicus</name>
    <dbReference type="NCBI Taxonomy" id="857417"/>
    <lineage>
        <taxon>Bacteria</taxon>
        <taxon>Bacillati</taxon>
        <taxon>Actinomycetota</taxon>
        <taxon>Actinomycetes</taxon>
        <taxon>Micrococcales</taxon>
        <taxon>Intrasporangiaceae</taxon>
        <taxon>Janibacter</taxon>
    </lineage>
</organism>
<keyword evidence="5" id="KW-1185">Reference proteome</keyword>
<dbReference type="Pfam" id="PF06197">
    <property type="entry name" value="DUF998"/>
    <property type="match status" value="1"/>
</dbReference>
<reference evidence="2 5" key="1">
    <citation type="submission" date="2015-11" db="EMBL/GenBank/DDBJ databases">
        <authorList>
            <person name="Zhang Y."/>
            <person name="Guo Z."/>
        </authorList>
    </citation>
    <scope>NUCLEOTIDE SEQUENCE [LARGE SCALE GENOMIC DNA]</scope>
    <source>
        <strain evidence="2 5">YFY001</strain>
    </source>
</reference>
<accession>A0A1L3MKK0</accession>
<gene>
    <name evidence="2" type="ORF">ASJ30_15275</name>
    <name evidence="3" type="ORF">IGS73_16900</name>
    <name evidence="4" type="ORF">SAMN06296429_10259</name>
</gene>
<evidence type="ECO:0000313" key="5">
    <source>
        <dbReference type="Proteomes" id="UP000182938"/>
    </source>
</evidence>
<keyword evidence="1" id="KW-1133">Transmembrane helix</keyword>
<keyword evidence="1" id="KW-0812">Transmembrane</keyword>
<dbReference type="KEGG" id="jte:ASJ30_15275"/>
<feature type="transmembrane region" description="Helical" evidence="1">
    <location>
        <begin position="86"/>
        <end position="106"/>
    </location>
</feature>
<evidence type="ECO:0000313" key="4">
    <source>
        <dbReference type="EMBL" id="SMC35841.1"/>
    </source>
</evidence>